<evidence type="ECO:0000256" key="1">
    <source>
        <dbReference type="SAM" id="Coils"/>
    </source>
</evidence>
<dbReference type="EMBL" id="BK032510">
    <property type="protein sequence ID" value="DAF44122.1"/>
    <property type="molecule type" value="Genomic_DNA"/>
</dbReference>
<feature type="coiled-coil region" evidence="1">
    <location>
        <begin position="955"/>
        <end position="982"/>
    </location>
</feature>
<organism evidence="2">
    <name type="scientific">Myoviridae sp. ctNQV2</name>
    <dbReference type="NCBI Taxonomy" id="2827683"/>
    <lineage>
        <taxon>Viruses</taxon>
        <taxon>Duplodnaviria</taxon>
        <taxon>Heunggongvirae</taxon>
        <taxon>Uroviricota</taxon>
        <taxon>Caudoviricetes</taxon>
    </lineage>
</organism>
<keyword evidence="1" id="KW-0175">Coiled coil</keyword>
<evidence type="ECO:0000313" key="2">
    <source>
        <dbReference type="EMBL" id="DAF44122.1"/>
    </source>
</evidence>
<sequence length="984" mass="107236">MSETTEKLVGIKQVLLPEFKAAEEAGTTKGYMWFVRDNNITLHNYIYLGSRLYGEAEIEVPFDSVITNILSDNSIVVTKTSSEEGTTVELKINLDPNGGLTLTENGLQVDMSKFISQSELDKVKDDIKTVNDNLVTSINTINQNVADGFNTINGGIENEIKPAIAEAKKLTVDETERALVAETNLQTNINVETTERKIDVANLQGNINIETERALAAEAALAEKVKEVDVDEIKADIKTVNDNLVTAVNTINQNMADGFNTINGGIDNEIRPELAKAVKYQEFDTNRKTIQLANFDTLSGIMTDGEGVNLAMVSKWDKADFGSTKLPFNMNGSEERPTYNDTKEVALMDDINSEITNESDRVNAMIDVINESIKTVNDNLVDAVNTINGGIDNEIRPAIENLKENKVSYTEAEKEGKKYKIIQLDNYANLVGEGADELSGQTFNIGMVSKWNKVDLGSASLEINLNGKANRPTYNDTKEIALIEDVNGKISSVELVQDVDNQLHYELMVDGVVKGDINIPKDQFLKNVEYDDTTKELVFTFDTTDGEKVTKVNIGELVDTYEAGNGLELNGNIFSIKLDPSSQSYIQVTSDGIKIIAIDEAISEINGKITAEETRASGVEAKLRTDVDYEHERALEAEANINNALETKVTWDESKSKIVLPSGGQIVGTKYGTDGSNPADGATIAQLSQYDIMDFGSSKYPLNLNVPAGVRVTVQEQGQSGENANKVAYLSDVEVKVDKVEGKGLSEEDFTTALKTKLEGLNNYNDTDIKNDIASLDTAYKTADTALEEKITANEQAIATKVDKVDGMGLSQESFTTALKTKLEGLNNYDDTVIKTSVEENKTNIAGVRSDLTAETTLQATNYNDLNTRLNSEVTRATDRENEIETKINNILSTGLTLPNNESISARPTGSTTSPVNILTLTSGNVVEVGSNIGNLSLKSKSSPVISINDGVAKEIALKEQIDALQTLIDDLTSRVEALEAKNP</sequence>
<proteinExistence type="predicted"/>
<reference evidence="2" key="1">
    <citation type="journal article" date="2021" name="Proc. Natl. Acad. Sci. U.S.A.">
        <title>A Catalog of Tens of Thousands of Viruses from Human Metagenomes Reveals Hidden Associations with Chronic Diseases.</title>
        <authorList>
            <person name="Tisza M.J."/>
            <person name="Buck C.B."/>
        </authorList>
    </citation>
    <scope>NUCLEOTIDE SEQUENCE</scope>
    <source>
        <strain evidence="2">CtNQV2</strain>
    </source>
</reference>
<name>A0A8S5S0C5_9CAUD</name>
<protein>
    <submittedName>
        <fullName evidence="2">Uncharacterized protein</fullName>
    </submittedName>
</protein>
<accession>A0A8S5S0C5</accession>